<keyword evidence="1" id="KW-0472">Membrane</keyword>
<dbReference type="RefSeq" id="WP_217067038.1">
    <property type="nucleotide sequence ID" value="NZ_JAHQCS010000113.1"/>
</dbReference>
<evidence type="ECO:0000256" key="1">
    <source>
        <dbReference type="SAM" id="Phobius"/>
    </source>
</evidence>
<feature type="transmembrane region" description="Helical" evidence="1">
    <location>
        <begin position="154"/>
        <end position="171"/>
    </location>
</feature>
<proteinExistence type="predicted"/>
<keyword evidence="1" id="KW-0812">Transmembrane</keyword>
<dbReference type="Proteomes" id="UP000784880">
    <property type="component" value="Unassembled WGS sequence"/>
</dbReference>
<evidence type="ECO:0000313" key="3">
    <source>
        <dbReference type="Proteomes" id="UP000784880"/>
    </source>
</evidence>
<name>A0ABS6JGQ1_9BACI</name>
<evidence type="ECO:0008006" key="4">
    <source>
        <dbReference type="Google" id="ProtNLM"/>
    </source>
</evidence>
<protein>
    <recommendedName>
        <fullName evidence="4">Odorant receptor</fullName>
    </recommendedName>
</protein>
<comment type="caution">
    <text evidence="2">The sequence shown here is derived from an EMBL/GenBank/DDBJ whole genome shotgun (WGS) entry which is preliminary data.</text>
</comment>
<dbReference type="EMBL" id="JAHQCS010000113">
    <property type="protein sequence ID" value="MBU9712861.1"/>
    <property type="molecule type" value="Genomic_DNA"/>
</dbReference>
<reference evidence="2 3" key="1">
    <citation type="submission" date="2021-06" db="EMBL/GenBank/DDBJ databases">
        <title>Bacillus sp. RD4P76, an endophyte from a halophyte.</title>
        <authorList>
            <person name="Sun J.-Q."/>
        </authorList>
    </citation>
    <scope>NUCLEOTIDE SEQUENCE [LARGE SCALE GENOMIC DNA]</scope>
    <source>
        <strain evidence="2 3">CGMCC 1.15917</strain>
    </source>
</reference>
<keyword evidence="3" id="KW-1185">Reference proteome</keyword>
<gene>
    <name evidence="2" type="ORF">KS419_14110</name>
</gene>
<feature type="transmembrane region" description="Helical" evidence="1">
    <location>
        <begin position="177"/>
        <end position="197"/>
    </location>
</feature>
<keyword evidence="1" id="KW-1133">Transmembrane helix</keyword>
<sequence>MRWMVREDTANKNIRYKKGIVSSTNTSIAQLRHPTVVMWWAAAIPGYGHVMLSKYVKGFLLIFWEFVVNVNSKLNTAIMYTFTGRIEEAVEVLNIHWILLYVPVYLYSIWDSRRTTIDINKYAILADKNWTSSEINPISFSALENNFLDKRKNWLAIFWSLITPGLGHLYVNRLPSGFYILVWFMVVLIFSNTLPAIHYTFLGNFDKALEVVNVQWIIFLPSMYCFAPYDAYLQCDSYNKLMAKQQSYFLMKEYQDMGFKQICPILTERDDKMNVVASFDHTVYLELAIKELENHGLPKEDIFAVPLTEKKKPKKNSEIIRGSGFSLMDVTFAFGTVFSLFGVIYGFVLPGGPVTWGLIGVFFGWGLGFLIDLLVRKKAFKWKRKKGEGGEVMLMIHCKKDQITLVKEILFDHFTLGLQVIEEDSKNGVY</sequence>
<organism evidence="2 3">
    <name type="scientific">Evansella tamaricis</name>
    <dbReference type="NCBI Taxonomy" id="2069301"/>
    <lineage>
        <taxon>Bacteria</taxon>
        <taxon>Bacillati</taxon>
        <taxon>Bacillota</taxon>
        <taxon>Bacilli</taxon>
        <taxon>Bacillales</taxon>
        <taxon>Bacillaceae</taxon>
        <taxon>Evansella</taxon>
    </lineage>
</organism>
<feature type="transmembrane region" description="Helical" evidence="1">
    <location>
        <begin position="324"/>
        <end position="348"/>
    </location>
</feature>
<accession>A0ABS6JGQ1</accession>
<feature type="transmembrane region" description="Helical" evidence="1">
    <location>
        <begin position="354"/>
        <end position="375"/>
    </location>
</feature>
<evidence type="ECO:0000313" key="2">
    <source>
        <dbReference type="EMBL" id="MBU9712861.1"/>
    </source>
</evidence>